<dbReference type="Gene3D" id="3.40.50.720">
    <property type="entry name" value="NAD(P)-binding Rossmann-like Domain"/>
    <property type="match status" value="1"/>
</dbReference>
<dbReference type="AlphaFoldDB" id="A0A9X2T190"/>
<gene>
    <name evidence="2" type="ORF">NVS89_06540</name>
</gene>
<dbReference type="InterPro" id="IPR055170">
    <property type="entry name" value="GFO_IDH_MocA-like_dom"/>
</dbReference>
<evidence type="ECO:0000313" key="3">
    <source>
        <dbReference type="Proteomes" id="UP001151088"/>
    </source>
</evidence>
<dbReference type="Pfam" id="PF22725">
    <property type="entry name" value="GFO_IDH_MocA_C3"/>
    <property type="match status" value="1"/>
</dbReference>
<feature type="domain" description="GFO/IDH/MocA-like oxidoreductase" evidence="1">
    <location>
        <begin position="154"/>
        <end position="285"/>
    </location>
</feature>
<accession>A0A9X2T190</accession>
<organism evidence="2 3">
    <name type="scientific">Ancylobacter mangrovi</name>
    <dbReference type="NCBI Taxonomy" id="2972472"/>
    <lineage>
        <taxon>Bacteria</taxon>
        <taxon>Pseudomonadati</taxon>
        <taxon>Pseudomonadota</taxon>
        <taxon>Alphaproteobacteria</taxon>
        <taxon>Hyphomicrobiales</taxon>
        <taxon>Xanthobacteraceae</taxon>
        <taxon>Ancylobacter</taxon>
    </lineage>
</organism>
<dbReference type="PANTHER" id="PTHR43708">
    <property type="entry name" value="CONSERVED EXPRESSED OXIDOREDUCTASE (EUROFUNG)"/>
    <property type="match status" value="1"/>
</dbReference>
<sequence>MATRSIRIVMDGVTGRLGQNQHLARSVMSIARDGGLPLANGDRLMPEPILLGRNPDKLAALALAHGGLEWTTDAARVLADPSVAIYFDVAATAGRVERARRAIAAGKHIYLEKPIAGDFASAVGLASAASKVGVKNGVVQDKLYLPGLAKLALLRDTGFFGKILSARLDFGWWVFDGTLRPAQRASWNYRKAAGGGLVLDMFPHWRYIIDHLVGPIRAVSCRCATRVPRRIDENGQSYEVDVEDEAAATFELEGGVLVQVGSSWATRVKRDDLFQLQIDGTGGSAVAGLHDCRIQPAAATPKALWDVDVPPRTDFDAEWLDVPDVGPHVNSYRRGWELFLRHVMEGTPFPSPLIEGAKGVQLAEGCYRSDAERRWIELPPLDTEDVTSFSRLVQA</sequence>
<evidence type="ECO:0000313" key="2">
    <source>
        <dbReference type="EMBL" id="MCS0494750.1"/>
    </source>
</evidence>
<evidence type="ECO:0000259" key="1">
    <source>
        <dbReference type="Pfam" id="PF22725"/>
    </source>
</evidence>
<protein>
    <submittedName>
        <fullName evidence="2">Gfo/Idh/MocA family oxidoreductase</fullName>
    </submittedName>
</protein>
<proteinExistence type="predicted"/>
<comment type="caution">
    <text evidence="2">The sequence shown here is derived from an EMBL/GenBank/DDBJ whole genome shotgun (WGS) entry which is preliminary data.</text>
</comment>
<dbReference type="InterPro" id="IPR051317">
    <property type="entry name" value="Gfo/Idh/MocA_oxidoreduct"/>
</dbReference>
<dbReference type="SUPFAM" id="SSF55347">
    <property type="entry name" value="Glyceraldehyde-3-phosphate dehydrogenase-like, C-terminal domain"/>
    <property type="match status" value="1"/>
</dbReference>
<dbReference type="RefSeq" id="WP_258731784.1">
    <property type="nucleotide sequence ID" value="NZ_JANTHZ010000002.1"/>
</dbReference>
<reference evidence="2" key="1">
    <citation type="submission" date="2022-08" db="EMBL/GenBank/DDBJ databases">
        <authorList>
            <person name="Li F."/>
        </authorList>
    </citation>
    <scope>NUCLEOTIDE SEQUENCE</scope>
    <source>
        <strain evidence="2">MQZ15Z-1</strain>
    </source>
</reference>
<dbReference type="InterPro" id="IPR036291">
    <property type="entry name" value="NAD(P)-bd_dom_sf"/>
</dbReference>
<dbReference type="Gene3D" id="3.30.360.10">
    <property type="entry name" value="Dihydrodipicolinate Reductase, domain 2"/>
    <property type="match status" value="1"/>
</dbReference>
<name>A0A9X2T190_9HYPH</name>
<dbReference type="EMBL" id="JANTHZ010000002">
    <property type="protein sequence ID" value="MCS0494750.1"/>
    <property type="molecule type" value="Genomic_DNA"/>
</dbReference>
<dbReference type="SUPFAM" id="SSF51735">
    <property type="entry name" value="NAD(P)-binding Rossmann-fold domains"/>
    <property type="match status" value="1"/>
</dbReference>
<keyword evidence="3" id="KW-1185">Reference proteome</keyword>
<dbReference type="PANTHER" id="PTHR43708:SF8">
    <property type="entry name" value="OXIDOREDUCTASE"/>
    <property type="match status" value="1"/>
</dbReference>
<dbReference type="Proteomes" id="UP001151088">
    <property type="component" value="Unassembled WGS sequence"/>
</dbReference>